<feature type="region of interest" description="Disordered" evidence="1">
    <location>
        <begin position="125"/>
        <end position="145"/>
    </location>
</feature>
<evidence type="ECO:0000313" key="2">
    <source>
        <dbReference type="EMBL" id="ANY78093.1"/>
    </source>
</evidence>
<reference evidence="2" key="1">
    <citation type="submission" date="2016-07" db="EMBL/GenBank/DDBJ databases">
        <title>Microvirga ossetica sp. nov. a new species of rhizobia isolated from root nodules of the legume species Vicia alpestris Steven originated from North Ossetia region in the Caucasus.</title>
        <authorList>
            <person name="Safronova V.I."/>
            <person name="Kuznetsova I.G."/>
            <person name="Sazanova A.L."/>
            <person name="Belimov A."/>
            <person name="Andronov E."/>
            <person name="Osledkin Y.S."/>
            <person name="Onishchuk O.P."/>
            <person name="Kurchak O.N."/>
            <person name="Shaposhnikov A.I."/>
            <person name="Willems A."/>
            <person name="Tikhonovich I.A."/>
        </authorList>
    </citation>
    <scope>NUCLEOTIDE SEQUENCE [LARGE SCALE GENOMIC DNA]</scope>
    <source>
        <strain evidence="2">V5/3M</strain>
    </source>
</reference>
<evidence type="ECO:0000256" key="1">
    <source>
        <dbReference type="SAM" id="MobiDB-lite"/>
    </source>
</evidence>
<protein>
    <submittedName>
        <fullName evidence="2">Uncharacterized protein</fullName>
    </submittedName>
</protein>
<dbReference type="AlphaFoldDB" id="A0A1B2EDR2"/>
<dbReference type="KEGG" id="moc:BB934_07470"/>
<sequence>MPLPPNAALSSVGDTANTSIGTSFDHRVLPRHDQTRLIGSLIRFVGGAFMTQPHNEGEVCKFRELRNRILDRNRLARLAEKVGADLELCDLLDRIALDCPRKSRPWEGPAGQYDPQCKAQFTDLEATSRPPPMRKMTVIQGANDR</sequence>
<gene>
    <name evidence="2" type="ORF">BB934_07470</name>
</gene>
<name>A0A1B2EDR2_9HYPH</name>
<dbReference type="EMBL" id="CP016616">
    <property type="protein sequence ID" value="ANY78093.1"/>
    <property type="molecule type" value="Genomic_DNA"/>
</dbReference>
<organism evidence="2">
    <name type="scientific">Microvirga ossetica</name>
    <dbReference type="NCBI Taxonomy" id="1882682"/>
    <lineage>
        <taxon>Bacteria</taxon>
        <taxon>Pseudomonadati</taxon>
        <taxon>Pseudomonadota</taxon>
        <taxon>Alphaproteobacteria</taxon>
        <taxon>Hyphomicrobiales</taxon>
        <taxon>Methylobacteriaceae</taxon>
        <taxon>Microvirga</taxon>
    </lineage>
</organism>
<accession>A0A1B2EDR2</accession>
<proteinExistence type="predicted"/>